<comment type="caution">
    <text evidence="8">The sequence shown here is derived from an EMBL/GenBank/DDBJ whole genome shotgun (WGS) entry which is preliminary data.</text>
</comment>
<feature type="transmembrane region" description="Helical" evidence="2">
    <location>
        <begin position="97"/>
        <end position="118"/>
    </location>
</feature>
<evidence type="ECO:0000313" key="8">
    <source>
        <dbReference type="EMBL" id="KAF2198989.1"/>
    </source>
</evidence>
<organism evidence="8 9">
    <name type="scientific">Delitschia confertaspora ATCC 74209</name>
    <dbReference type="NCBI Taxonomy" id="1513339"/>
    <lineage>
        <taxon>Eukaryota</taxon>
        <taxon>Fungi</taxon>
        <taxon>Dikarya</taxon>
        <taxon>Ascomycota</taxon>
        <taxon>Pezizomycotina</taxon>
        <taxon>Dothideomycetes</taxon>
        <taxon>Pleosporomycetidae</taxon>
        <taxon>Pleosporales</taxon>
        <taxon>Delitschiaceae</taxon>
        <taxon>Delitschia</taxon>
    </lineage>
</organism>
<dbReference type="Proteomes" id="UP000799536">
    <property type="component" value="Unassembled WGS sequence"/>
</dbReference>
<evidence type="ECO:0008006" key="10">
    <source>
        <dbReference type="Google" id="ProtNLM"/>
    </source>
</evidence>
<dbReference type="InterPro" id="IPR056542">
    <property type="entry name" value="Ig-like_POM152_1st"/>
</dbReference>
<protein>
    <recommendedName>
        <fullName evidence="10">Nucleoporin Pom152</fullName>
    </recommendedName>
</protein>
<dbReference type="InterPro" id="IPR037701">
    <property type="entry name" value="Pom152"/>
</dbReference>
<dbReference type="GO" id="GO:0006606">
    <property type="term" value="P:protein import into nucleus"/>
    <property type="evidence" value="ECO:0007669"/>
    <property type="project" value="TreeGrafter"/>
</dbReference>
<feature type="domain" description="Nucleoporin POM152 N-terminal transmembrane" evidence="4">
    <location>
        <begin position="64"/>
        <end position="148"/>
    </location>
</feature>
<dbReference type="Pfam" id="PF24312">
    <property type="entry name" value="Ig-like_POM152"/>
    <property type="match status" value="3"/>
</dbReference>
<evidence type="ECO:0000256" key="1">
    <source>
        <dbReference type="SAM" id="MobiDB-lite"/>
    </source>
</evidence>
<name>A0A9P4JIP1_9PLEO</name>
<keyword evidence="2" id="KW-1133">Transmembrane helix</keyword>
<dbReference type="EMBL" id="ML994104">
    <property type="protein sequence ID" value="KAF2198989.1"/>
    <property type="molecule type" value="Genomic_DNA"/>
</dbReference>
<evidence type="ECO:0000259" key="3">
    <source>
        <dbReference type="Pfam" id="PF23664"/>
    </source>
</evidence>
<dbReference type="Pfam" id="PF24519">
    <property type="entry name" value="Ig-like_Pom152_1"/>
    <property type="match status" value="1"/>
</dbReference>
<feature type="transmembrane region" description="Helical" evidence="2">
    <location>
        <begin position="125"/>
        <end position="146"/>
    </location>
</feature>
<gene>
    <name evidence="8" type="ORF">GQ43DRAFT_482856</name>
</gene>
<feature type="domain" description="Nucleoporin POM152 immunoglobulin-like" evidence="3">
    <location>
        <begin position="561"/>
        <end position="662"/>
    </location>
</feature>
<feature type="domain" description="Nucleoporin POM152 Ig-like" evidence="5">
    <location>
        <begin position="761"/>
        <end position="845"/>
    </location>
</feature>
<dbReference type="GO" id="GO:0070762">
    <property type="term" value="C:nuclear pore transmembrane ring"/>
    <property type="evidence" value="ECO:0007669"/>
    <property type="project" value="TreeGrafter"/>
</dbReference>
<accession>A0A9P4JIP1</accession>
<keyword evidence="2" id="KW-0472">Membrane</keyword>
<proteinExistence type="predicted"/>
<dbReference type="OrthoDB" id="5529162at2759"/>
<evidence type="ECO:0000256" key="2">
    <source>
        <dbReference type="SAM" id="Phobius"/>
    </source>
</evidence>
<feature type="domain" description="Nucleoporin POM152 Ig-like" evidence="5">
    <location>
        <begin position="1160"/>
        <end position="1244"/>
    </location>
</feature>
<dbReference type="PANTHER" id="PTHR28206:SF1">
    <property type="entry name" value="NUCLEOPORIN POM152"/>
    <property type="match status" value="1"/>
</dbReference>
<feature type="compositionally biased region" description="Polar residues" evidence="1">
    <location>
        <begin position="1"/>
        <end position="36"/>
    </location>
</feature>
<dbReference type="AlphaFoldDB" id="A0A9P4JIP1"/>
<evidence type="ECO:0000259" key="6">
    <source>
        <dbReference type="Pfam" id="PF24519"/>
    </source>
</evidence>
<dbReference type="Pfam" id="PF24097">
    <property type="entry name" value="TMD_POM152"/>
    <property type="match status" value="1"/>
</dbReference>
<keyword evidence="9" id="KW-1185">Reference proteome</keyword>
<keyword evidence="2" id="KW-0812">Transmembrane</keyword>
<sequence length="1265" mass="141654">MNGTPRPSGTFPSTPQTNRSSRWADSRNGASPSRRPNVSMPLPEVPRPDDETKTGPLISTDIIDAPTQRFYVFAIYVGLLAYRLYDFYTLAVDDVESFWLFIKWIAIDGTFIFSLPLFQIPWLEWSNFVAVALFAIHAIVDGMLMFRIGVPIQAWLFSLVTVFFDSEMTISEHKANPRAVLNNASLILGKQIINILPEGSAILNPNKEPFCLNSSVQHLEIPIQINQTDPILIELSRIDIGTSQNETIAISGREIKTLMNKAKKARKHADPAAPLLLRYPIKKTGIYLLQKVVDKSKLEVRPRSASLIVATCPQSRVKPTGNNRCRNDLSNIALEVEGTPPLRVKYRTTVNGHPREASEFQSLQPEDFISPLSRHTSQALIHNSRQDVSWAQPRKITVALNETLVSSGVWTYSIEEVQDALGNIVNYVVSEDEDRPKHKPSGLHQSFAVHERPNVILDGCSTQRPLQVAKGNVARLPTKYGSTGKGAISDSKHTIEYLFTAEDDLLPNGDHSPDAQLKQQTLKTIREQPQIQASGLYTIKSISTEFCEGEVLEPASCLLHNPPEPELTLTSEDIVDKCAGNPIGLRVGLDLIGTPPFTIRYIQQKKGGVKSRKIKQIDSLRSTLDLTPPEAGHYTYTFESIKDWVYGERPLHELILEQDVRPSASAHFIDADRPKQICIDDAVKFDVALQGDGPWRLEYELVHSGKRTKHSIEVETEEYTIQTSKLTNGGEYTLALTSITDKMGCKEFLKEEARVNVRHERPKAYFGVIEGRQSVMALEDKAVDLPLRLTGAAPWVLEYENLDTKEIKKLHVRKANDKVGIKSEGTYQLLSVRDSVCPGFVDEKAGQFTVNWIPRPKLSIAESATMVFENGKYIKEPVCEGEEDTFDVLFSGSAPYDVVYEQHLKDKKAGKTVTLGKKELKASSSSATLRTETSQSGMYEYKFVSISDSKYDNGRKFQPIVVQQTVNPRPNAKFAVPGKTYSYCSREEDGEEVIPVTFDGVAPFYLEIEIKHHGTPKPETVSFKNIQTNRYDLRIPHRLLQLGHSNISIRKVRDARNCVRKPEAHSHRVQISVHDAPTATPLETRADFCVGERLSFALGGQAPFTVYYTFNGQDKKATNTHTTFRRLAELPGQFTITGLRDSASECLAGLNISKEIHPIPSVRLSQGRISQVDIHEGGETELEFEFNGTPPFEFTYTRSTNAVKGKKSRVLEIRTETSYEKRMVVRVQEEGTYEVVSIKDRWCSFARPVEGVEGGVVGGKKLLQY</sequence>
<dbReference type="GO" id="GO:0017056">
    <property type="term" value="F:structural constituent of nuclear pore"/>
    <property type="evidence" value="ECO:0007669"/>
    <property type="project" value="InterPro"/>
</dbReference>
<dbReference type="InterPro" id="IPR056544">
    <property type="entry name" value="Ig_POM152"/>
</dbReference>
<evidence type="ECO:0000313" key="9">
    <source>
        <dbReference type="Proteomes" id="UP000799536"/>
    </source>
</evidence>
<feature type="region of interest" description="Disordered" evidence="1">
    <location>
        <begin position="1"/>
        <end position="53"/>
    </location>
</feature>
<dbReference type="InterPro" id="IPR056541">
    <property type="entry name" value="Ig-like_POM152"/>
</dbReference>
<evidence type="ECO:0000259" key="7">
    <source>
        <dbReference type="Pfam" id="PF24527"/>
    </source>
</evidence>
<dbReference type="InterPro" id="IPR056543">
    <property type="entry name" value="Ig-like_POM152_9th"/>
</dbReference>
<feature type="domain" description="Nucleoporin POM152 ninth Ig-like" evidence="7">
    <location>
        <begin position="1077"/>
        <end position="1154"/>
    </location>
</feature>
<dbReference type="InterPro" id="IPR056540">
    <property type="entry name" value="TMD_POM152"/>
</dbReference>
<feature type="domain" description="Nucleoporin POM152 immunoglobulin-like" evidence="3">
    <location>
        <begin position="879"/>
        <end position="969"/>
    </location>
</feature>
<feature type="transmembrane region" description="Helical" evidence="2">
    <location>
        <begin position="69"/>
        <end position="85"/>
    </location>
</feature>
<feature type="domain" description="Nucleoporin POM152 first Ig-like" evidence="6">
    <location>
        <begin position="200"/>
        <end position="309"/>
    </location>
</feature>
<reference evidence="8" key="1">
    <citation type="journal article" date="2020" name="Stud. Mycol.">
        <title>101 Dothideomycetes genomes: a test case for predicting lifestyles and emergence of pathogens.</title>
        <authorList>
            <person name="Haridas S."/>
            <person name="Albert R."/>
            <person name="Binder M."/>
            <person name="Bloem J."/>
            <person name="Labutti K."/>
            <person name="Salamov A."/>
            <person name="Andreopoulos B."/>
            <person name="Baker S."/>
            <person name="Barry K."/>
            <person name="Bills G."/>
            <person name="Bluhm B."/>
            <person name="Cannon C."/>
            <person name="Castanera R."/>
            <person name="Culley D."/>
            <person name="Daum C."/>
            <person name="Ezra D."/>
            <person name="Gonzalez J."/>
            <person name="Henrissat B."/>
            <person name="Kuo A."/>
            <person name="Liang C."/>
            <person name="Lipzen A."/>
            <person name="Lutzoni F."/>
            <person name="Magnuson J."/>
            <person name="Mondo S."/>
            <person name="Nolan M."/>
            <person name="Ohm R."/>
            <person name="Pangilinan J."/>
            <person name="Park H.-J."/>
            <person name="Ramirez L."/>
            <person name="Alfaro M."/>
            <person name="Sun H."/>
            <person name="Tritt A."/>
            <person name="Yoshinaga Y."/>
            <person name="Zwiers L.-H."/>
            <person name="Turgeon B."/>
            <person name="Goodwin S."/>
            <person name="Spatafora J."/>
            <person name="Crous P."/>
            <person name="Grigoriev I."/>
        </authorList>
    </citation>
    <scope>NUCLEOTIDE SEQUENCE</scope>
    <source>
        <strain evidence="8">ATCC 74209</strain>
    </source>
</reference>
<dbReference type="GO" id="GO:0006999">
    <property type="term" value="P:nuclear pore organization"/>
    <property type="evidence" value="ECO:0007669"/>
    <property type="project" value="TreeGrafter"/>
</dbReference>
<dbReference type="Pfam" id="PF23664">
    <property type="entry name" value="Ig_Pom152"/>
    <property type="match status" value="2"/>
</dbReference>
<dbReference type="Pfam" id="PF24527">
    <property type="entry name" value="Ig-like_Pom152_9"/>
    <property type="match status" value="1"/>
</dbReference>
<evidence type="ECO:0000259" key="5">
    <source>
        <dbReference type="Pfam" id="PF24312"/>
    </source>
</evidence>
<dbReference type="PANTHER" id="PTHR28206">
    <property type="entry name" value="NUCLEOPORIN POM152"/>
    <property type="match status" value="1"/>
</dbReference>
<feature type="domain" description="Nucleoporin POM152 Ig-like" evidence="5">
    <location>
        <begin position="452"/>
        <end position="557"/>
    </location>
</feature>
<evidence type="ECO:0000259" key="4">
    <source>
        <dbReference type="Pfam" id="PF24097"/>
    </source>
</evidence>